<name>A0A926USR4_9CYAN</name>
<organism evidence="2 3">
    <name type="scientific">Pseudanabaena cinerea FACHB-1277</name>
    <dbReference type="NCBI Taxonomy" id="2949581"/>
    <lineage>
        <taxon>Bacteria</taxon>
        <taxon>Bacillati</taxon>
        <taxon>Cyanobacteriota</taxon>
        <taxon>Cyanophyceae</taxon>
        <taxon>Pseudanabaenales</taxon>
        <taxon>Pseudanabaenaceae</taxon>
        <taxon>Pseudanabaena</taxon>
        <taxon>Pseudanabaena cinerea</taxon>
    </lineage>
</organism>
<dbReference type="EMBL" id="JACJPY010000029">
    <property type="protein sequence ID" value="MBD2150579.1"/>
    <property type="molecule type" value="Genomic_DNA"/>
</dbReference>
<dbReference type="AlphaFoldDB" id="A0A926USR4"/>
<proteinExistence type="predicted"/>
<evidence type="ECO:0000259" key="1">
    <source>
        <dbReference type="Pfam" id="PF13592"/>
    </source>
</evidence>
<sequence>MDRLKKLREKSFEIEVWQKLLYQYQNTRIRKRLEAVKYLYEGMTRKEVMLEVRCSRQTLITWIDMYCVGGLEGLTQVSVSNKPERLSGEQKAELKRMLLENKPIDYGVDRQIWTGKIISDVIKQRWDVDLRDSRIYAILKDMGLSRQKTLD</sequence>
<reference evidence="2" key="1">
    <citation type="journal article" date="2015" name="ISME J.">
        <title>Draft Genome Sequence of Streptomyces incarnatus NRRL8089, which Produces the Nucleoside Antibiotic Sinefungin.</title>
        <authorList>
            <person name="Oshima K."/>
            <person name="Hattori M."/>
            <person name="Shimizu H."/>
            <person name="Fukuda K."/>
            <person name="Nemoto M."/>
            <person name="Inagaki K."/>
            <person name="Tamura T."/>
        </authorList>
    </citation>
    <scope>NUCLEOTIDE SEQUENCE</scope>
    <source>
        <strain evidence="2">FACHB-1277</strain>
    </source>
</reference>
<evidence type="ECO:0000313" key="3">
    <source>
        <dbReference type="Proteomes" id="UP000631421"/>
    </source>
</evidence>
<dbReference type="Pfam" id="PF13592">
    <property type="entry name" value="HTH_33"/>
    <property type="match status" value="1"/>
</dbReference>
<dbReference type="Pfam" id="PF13384">
    <property type="entry name" value="HTH_23"/>
    <property type="match status" value="1"/>
</dbReference>
<dbReference type="RefSeq" id="WP_190350943.1">
    <property type="nucleotide sequence ID" value="NZ_JACJPY010000029.1"/>
</dbReference>
<feature type="domain" description="Winged helix-turn helix" evidence="1">
    <location>
        <begin position="110"/>
        <end position="149"/>
    </location>
</feature>
<gene>
    <name evidence="2" type="ORF">H6F44_10665</name>
</gene>
<keyword evidence="3" id="KW-1185">Reference proteome</keyword>
<dbReference type="InterPro" id="IPR025959">
    <property type="entry name" value="Winged_HTH_dom"/>
</dbReference>
<evidence type="ECO:0000313" key="2">
    <source>
        <dbReference type="EMBL" id="MBD2150579.1"/>
    </source>
</evidence>
<accession>A0A926USR4</accession>
<dbReference type="InterPro" id="IPR009057">
    <property type="entry name" value="Homeodomain-like_sf"/>
</dbReference>
<comment type="caution">
    <text evidence="2">The sequence shown here is derived from an EMBL/GenBank/DDBJ whole genome shotgun (WGS) entry which is preliminary data.</text>
</comment>
<dbReference type="SUPFAM" id="SSF46689">
    <property type="entry name" value="Homeodomain-like"/>
    <property type="match status" value="1"/>
</dbReference>
<reference evidence="2" key="2">
    <citation type="submission" date="2020-08" db="EMBL/GenBank/DDBJ databases">
        <authorList>
            <person name="Chen M."/>
            <person name="Teng W."/>
            <person name="Zhao L."/>
            <person name="Hu C."/>
            <person name="Zhou Y."/>
            <person name="Han B."/>
            <person name="Song L."/>
            <person name="Shu W."/>
        </authorList>
    </citation>
    <scope>NUCLEOTIDE SEQUENCE</scope>
    <source>
        <strain evidence="2">FACHB-1277</strain>
    </source>
</reference>
<dbReference type="Proteomes" id="UP000631421">
    <property type="component" value="Unassembled WGS sequence"/>
</dbReference>
<protein>
    <submittedName>
        <fullName evidence="2">Helix-turn-helix domain-containing protein</fullName>
    </submittedName>
</protein>